<dbReference type="Proteomes" id="UP001595699">
    <property type="component" value="Unassembled WGS sequence"/>
</dbReference>
<sequence>MTERKPPGVSFENWVDKQIRESMDNGGFDNLPGAGKPIQDLERPYDELFVQRKLKAEGVPADELLPTPLKLRKELEDLRGRVAKLHAERSVREVVTELNDRIRDWIRFPIGGPPVHVVPVDIEKVVEQWREDRATPAEPTTAAPKVAVRKRWWHRLLGGAEPNG</sequence>
<reference evidence="3" key="1">
    <citation type="journal article" date="2019" name="Int. J. Syst. Evol. Microbiol.">
        <title>The Global Catalogue of Microorganisms (GCM) 10K type strain sequencing project: providing services to taxonomists for standard genome sequencing and annotation.</title>
        <authorList>
            <consortium name="The Broad Institute Genomics Platform"/>
            <consortium name="The Broad Institute Genome Sequencing Center for Infectious Disease"/>
            <person name="Wu L."/>
            <person name="Ma J."/>
        </authorList>
    </citation>
    <scope>NUCLEOTIDE SEQUENCE [LARGE SCALE GENOMIC DNA]</scope>
    <source>
        <strain evidence="3">CGMCC 4.7241</strain>
    </source>
</reference>
<proteinExistence type="predicted"/>
<dbReference type="Pfam" id="PF09350">
    <property type="entry name" value="DJC28_CD"/>
    <property type="match status" value="1"/>
</dbReference>
<accession>A0ABV7YHZ7</accession>
<evidence type="ECO:0000313" key="3">
    <source>
        <dbReference type="Proteomes" id="UP001595699"/>
    </source>
</evidence>
<protein>
    <submittedName>
        <fullName evidence="2">DUF1992 domain-containing protein</fullName>
    </submittedName>
</protein>
<comment type="caution">
    <text evidence="2">The sequence shown here is derived from an EMBL/GenBank/DDBJ whole genome shotgun (WGS) entry which is preliminary data.</text>
</comment>
<name>A0ABV7YHZ7_9ACTN</name>
<organism evidence="2 3">
    <name type="scientific">Tenggerimyces flavus</name>
    <dbReference type="NCBI Taxonomy" id="1708749"/>
    <lineage>
        <taxon>Bacteria</taxon>
        <taxon>Bacillati</taxon>
        <taxon>Actinomycetota</taxon>
        <taxon>Actinomycetes</taxon>
        <taxon>Propionibacteriales</taxon>
        <taxon>Nocardioidaceae</taxon>
        <taxon>Tenggerimyces</taxon>
    </lineage>
</organism>
<keyword evidence="3" id="KW-1185">Reference proteome</keyword>
<evidence type="ECO:0000259" key="1">
    <source>
        <dbReference type="Pfam" id="PF09350"/>
    </source>
</evidence>
<dbReference type="InterPro" id="IPR018961">
    <property type="entry name" value="DnaJ_homolog_subfam-C_membr-28"/>
</dbReference>
<evidence type="ECO:0000313" key="2">
    <source>
        <dbReference type="EMBL" id="MFC3764572.1"/>
    </source>
</evidence>
<dbReference type="RefSeq" id="WP_205121503.1">
    <property type="nucleotide sequence ID" value="NZ_JAFBCM010000001.1"/>
</dbReference>
<dbReference type="EMBL" id="JBHRZH010000027">
    <property type="protein sequence ID" value="MFC3764572.1"/>
    <property type="molecule type" value="Genomic_DNA"/>
</dbReference>
<feature type="domain" description="DnaJ homologue subfamily C member 28 conserved" evidence="1">
    <location>
        <begin position="14"/>
        <end position="81"/>
    </location>
</feature>
<gene>
    <name evidence="2" type="ORF">ACFOUW_27290</name>
</gene>